<sequence length="748" mass="78881">MTGAAVLETHRHRHRRSIGDRWGRTVARHRWAVLAVWLLLAVGSAILYPALQNSLVGANFSVPGTESSRADQLLEQHFASFGSEQLVVTFTSDAVDSRNPAFRERVGEVVSSLRQSPDVLRVVDPYESAGFVPTISADGTSALAFVGVGGDPRDRIAVAERVQELIGGASRDGIEVAVTGYSPMTVDLTKVESDDAVRAESIGLPIAFVLLILALGSVVAGIVPLVTTGIGVLAAFGVFALLSNVMTFDVLVTTVASMFGLGLGIDYALFIVSRFREEMDRAVPGEPDGRARTDAAVGAAMGTAGHTIVISGLVVLIALGALAIVDVPAVQSISFVVALTVACVVIVAWTLLPAILAVLGSRISGLSLPQRFQPPSVGEHAAAVPTWWSRWARHVIERPWRYTAVTAAVLFACLAPIGSIQYGVDLGADALSAEPSGRANAVLTDKFAPGTISPITIVFTGEDDLPLDPVQTATVASFADDVRADGRVEYALAQQDGGRTLLIVVPSVPIDSTDASDLVTSIRSQALLAAERDGTNVAVGGTTALVVDASAEISSKFLWVVAAVLAFSLVYLGIVFRSVVIPVKAVAMNVLVTGAALGATVAVFQWGWGSSLLGFESPGYIQVYLPVTVFAVVFGLSMDYEVFLIGRMREVFVRNDVTGTARANDTAIVDGLEHTARPITAAAAIMIAVFASFLTADVLELQQFGFALAVAVLFDAVLVRMMMVPAMMKLFGARNWWPGSRDRQVVGN</sequence>
<dbReference type="Pfam" id="PF03176">
    <property type="entry name" value="MMPL"/>
    <property type="match status" value="2"/>
</dbReference>
<protein>
    <submittedName>
        <fullName evidence="8">MMPL family transporter</fullName>
    </submittedName>
</protein>
<reference evidence="8 9" key="1">
    <citation type="submission" date="2023-10" db="EMBL/GenBank/DDBJ databases">
        <title>Development of a sustainable strategy for remediation of hydrocarbon-contaminated territories based on the waste exchange concept.</title>
        <authorList>
            <person name="Krivoruchko A."/>
        </authorList>
    </citation>
    <scope>NUCLEOTIDE SEQUENCE [LARGE SCALE GENOMIC DNA]</scope>
    <source>
        <strain evidence="8 9">IEGM 1323</strain>
    </source>
</reference>
<dbReference type="Proteomes" id="UP001185755">
    <property type="component" value="Unassembled WGS sequence"/>
</dbReference>
<feature type="transmembrane region" description="Helical" evidence="6">
    <location>
        <begin position="400"/>
        <end position="422"/>
    </location>
</feature>
<feature type="transmembrane region" description="Helical" evidence="6">
    <location>
        <begin position="588"/>
        <end position="608"/>
    </location>
</feature>
<feature type="transmembrane region" description="Helical" evidence="6">
    <location>
        <begin position="336"/>
        <end position="359"/>
    </location>
</feature>
<evidence type="ECO:0000259" key="7">
    <source>
        <dbReference type="PROSITE" id="PS50156"/>
    </source>
</evidence>
<evidence type="ECO:0000313" key="9">
    <source>
        <dbReference type="Proteomes" id="UP001185755"/>
    </source>
</evidence>
<dbReference type="PROSITE" id="PS50156">
    <property type="entry name" value="SSD"/>
    <property type="match status" value="1"/>
</dbReference>
<proteinExistence type="predicted"/>
<keyword evidence="5 6" id="KW-0472">Membrane</keyword>
<dbReference type="EMBL" id="JAWLJX010000007">
    <property type="protein sequence ID" value="MDV6263611.1"/>
    <property type="molecule type" value="Genomic_DNA"/>
</dbReference>
<accession>A0ABU4BHD0</accession>
<dbReference type="PANTHER" id="PTHR33406">
    <property type="entry name" value="MEMBRANE PROTEIN MJ1562-RELATED"/>
    <property type="match status" value="1"/>
</dbReference>
<feature type="transmembrane region" description="Helical" evidence="6">
    <location>
        <begin position="202"/>
        <end position="223"/>
    </location>
</feature>
<comment type="caution">
    <text evidence="8">The sequence shown here is derived from an EMBL/GenBank/DDBJ whole genome shotgun (WGS) entry which is preliminary data.</text>
</comment>
<organism evidence="8 9">
    <name type="scientific">Rhodococcoides yunnanense</name>
    <dbReference type="NCBI Taxonomy" id="278209"/>
    <lineage>
        <taxon>Bacteria</taxon>
        <taxon>Bacillati</taxon>
        <taxon>Actinomycetota</taxon>
        <taxon>Actinomycetes</taxon>
        <taxon>Mycobacteriales</taxon>
        <taxon>Nocardiaceae</taxon>
        <taxon>Rhodococcoides</taxon>
    </lineage>
</organism>
<dbReference type="RefSeq" id="WP_317565723.1">
    <property type="nucleotide sequence ID" value="NZ_JAWLJX010000007.1"/>
</dbReference>
<feature type="transmembrane region" description="Helical" evidence="6">
    <location>
        <begin position="254"/>
        <end position="275"/>
    </location>
</feature>
<dbReference type="InterPro" id="IPR050545">
    <property type="entry name" value="Mycobact_MmpL"/>
</dbReference>
<dbReference type="InterPro" id="IPR000731">
    <property type="entry name" value="SSD"/>
</dbReference>
<evidence type="ECO:0000256" key="4">
    <source>
        <dbReference type="ARBA" id="ARBA00022989"/>
    </source>
</evidence>
<comment type="subcellular location">
    <subcellularLocation>
        <location evidence="1">Cell membrane</location>
        <topology evidence="1">Multi-pass membrane protein</topology>
    </subcellularLocation>
</comment>
<feature type="domain" description="SSD" evidence="7">
    <location>
        <begin position="221"/>
        <end position="358"/>
    </location>
</feature>
<keyword evidence="4 6" id="KW-1133">Transmembrane helix</keyword>
<evidence type="ECO:0000256" key="1">
    <source>
        <dbReference type="ARBA" id="ARBA00004651"/>
    </source>
</evidence>
<dbReference type="SUPFAM" id="SSF82866">
    <property type="entry name" value="Multidrug efflux transporter AcrB transmembrane domain"/>
    <property type="match status" value="2"/>
</dbReference>
<dbReference type="Gene3D" id="1.20.1640.10">
    <property type="entry name" value="Multidrug efflux transporter AcrB transmembrane domain"/>
    <property type="match status" value="2"/>
</dbReference>
<evidence type="ECO:0000256" key="6">
    <source>
        <dbReference type="SAM" id="Phobius"/>
    </source>
</evidence>
<evidence type="ECO:0000256" key="2">
    <source>
        <dbReference type="ARBA" id="ARBA00022475"/>
    </source>
</evidence>
<dbReference type="InterPro" id="IPR004869">
    <property type="entry name" value="MMPL_dom"/>
</dbReference>
<evidence type="ECO:0000256" key="5">
    <source>
        <dbReference type="ARBA" id="ARBA00023136"/>
    </source>
</evidence>
<feature type="transmembrane region" description="Helical" evidence="6">
    <location>
        <begin position="679"/>
        <end position="698"/>
    </location>
</feature>
<evidence type="ECO:0000313" key="8">
    <source>
        <dbReference type="EMBL" id="MDV6263611.1"/>
    </source>
</evidence>
<keyword evidence="9" id="KW-1185">Reference proteome</keyword>
<feature type="transmembrane region" description="Helical" evidence="6">
    <location>
        <begin position="557"/>
        <end position="576"/>
    </location>
</feature>
<feature type="transmembrane region" description="Helical" evidence="6">
    <location>
        <begin position="296"/>
        <end position="324"/>
    </location>
</feature>
<feature type="transmembrane region" description="Helical" evidence="6">
    <location>
        <begin position="31"/>
        <end position="51"/>
    </location>
</feature>
<gene>
    <name evidence="8" type="ORF">R3P96_19935</name>
</gene>
<feature type="transmembrane region" description="Helical" evidence="6">
    <location>
        <begin position="620"/>
        <end position="640"/>
    </location>
</feature>
<keyword evidence="3 6" id="KW-0812">Transmembrane</keyword>
<keyword evidence="2" id="KW-1003">Cell membrane</keyword>
<feature type="transmembrane region" description="Helical" evidence="6">
    <location>
        <begin position="704"/>
        <end position="724"/>
    </location>
</feature>
<dbReference type="PANTHER" id="PTHR33406:SF13">
    <property type="entry name" value="MEMBRANE PROTEIN YDFJ"/>
    <property type="match status" value="1"/>
</dbReference>
<name>A0ABU4BHD0_9NOCA</name>
<evidence type="ECO:0000256" key="3">
    <source>
        <dbReference type="ARBA" id="ARBA00022692"/>
    </source>
</evidence>